<protein>
    <recommendedName>
        <fullName evidence="3">threonine--tRNA ligase</fullName>
        <ecNumber evidence="3">6.1.1.3</ecNumber>
    </recommendedName>
    <alternativeName>
        <fullName evidence="13">Threonyl-tRNA synthetase</fullName>
    </alternativeName>
</protein>
<keyword evidence="7" id="KW-0479">Metal-binding</keyword>
<dbReference type="InterPro" id="IPR033728">
    <property type="entry name" value="ThrRS_core"/>
</dbReference>
<dbReference type="Gene3D" id="3.30.110.10">
    <property type="entry name" value="Translation initiation factor 3 (IF-3), C-terminal domain"/>
    <property type="match status" value="1"/>
</dbReference>
<dbReference type="GO" id="GO:0046872">
    <property type="term" value="F:metal ion binding"/>
    <property type="evidence" value="ECO:0007669"/>
    <property type="project" value="UniProtKB-KW"/>
</dbReference>
<evidence type="ECO:0000256" key="11">
    <source>
        <dbReference type="ARBA" id="ARBA00022917"/>
    </source>
</evidence>
<keyword evidence="6" id="KW-0436">Ligase</keyword>
<dbReference type="PANTHER" id="PTHR11451">
    <property type="entry name" value="THREONINE-TRNA LIGASE"/>
    <property type="match status" value="1"/>
</dbReference>
<dbReference type="InterPro" id="IPR045864">
    <property type="entry name" value="aa-tRNA-synth_II/BPL/LPL"/>
</dbReference>
<evidence type="ECO:0000256" key="12">
    <source>
        <dbReference type="ARBA" id="ARBA00023146"/>
    </source>
</evidence>
<dbReference type="Pfam" id="PF00707">
    <property type="entry name" value="IF3_C"/>
    <property type="match status" value="1"/>
</dbReference>
<dbReference type="PANTHER" id="PTHR11451:SF44">
    <property type="entry name" value="THREONINE--TRNA LIGASE, CHLOROPLASTIC_MITOCHONDRIAL 2"/>
    <property type="match status" value="1"/>
</dbReference>
<dbReference type="Pfam" id="PF05198">
    <property type="entry name" value="IF3_N"/>
    <property type="match status" value="1"/>
</dbReference>
<dbReference type="STRING" id="67801.A0A1B0C4X0"/>
<dbReference type="PRINTS" id="PR01047">
    <property type="entry name" value="TRNASYNTHTHR"/>
</dbReference>
<dbReference type="SMART" id="SM00863">
    <property type="entry name" value="tRNA_SAD"/>
    <property type="match status" value="1"/>
</dbReference>
<dbReference type="InterPro" id="IPR006195">
    <property type="entry name" value="aa-tRNA-synth_II"/>
</dbReference>
<dbReference type="InterPro" id="IPR004095">
    <property type="entry name" value="TGS"/>
</dbReference>
<evidence type="ECO:0000256" key="9">
    <source>
        <dbReference type="ARBA" id="ARBA00022833"/>
    </source>
</evidence>
<dbReference type="AlphaFoldDB" id="A0A1B0C4X0"/>
<dbReference type="Gene3D" id="3.30.54.20">
    <property type="match status" value="1"/>
</dbReference>
<dbReference type="GO" id="GO:0004829">
    <property type="term" value="F:threonine-tRNA ligase activity"/>
    <property type="evidence" value="ECO:0007669"/>
    <property type="project" value="UniProtKB-EC"/>
</dbReference>
<dbReference type="Pfam" id="PF07973">
    <property type="entry name" value="tRNA_SAD"/>
    <property type="match status" value="1"/>
</dbReference>
<evidence type="ECO:0000256" key="8">
    <source>
        <dbReference type="ARBA" id="ARBA00022741"/>
    </source>
</evidence>
<dbReference type="InterPro" id="IPR019815">
    <property type="entry name" value="Translation_initiation_fac_3_C"/>
</dbReference>
<keyword evidence="10" id="KW-0067">ATP-binding</keyword>
<dbReference type="EMBL" id="JXJN01025711">
    <property type="status" value="NOT_ANNOTATED_CDS"/>
    <property type="molecule type" value="Genomic_DNA"/>
</dbReference>
<dbReference type="NCBIfam" id="TIGR00418">
    <property type="entry name" value="thrS"/>
    <property type="match status" value="1"/>
</dbReference>
<dbReference type="GO" id="GO:0005524">
    <property type="term" value="F:ATP binding"/>
    <property type="evidence" value="ECO:0007669"/>
    <property type="project" value="UniProtKB-KW"/>
</dbReference>
<proteinExistence type="inferred from homology"/>
<evidence type="ECO:0000256" key="3">
    <source>
        <dbReference type="ARBA" id="ARBA00013163"/>
    </source>
</evidence>
<dbReference type="SUPFAM" id="SSF55200">
    <property type="entry name" value="Translation initiation factor IF3, C-terminal domain"/>
    <property type="match status" value="1"/>
</dbReference>
<accession>A0A1B0C4X0</accession>
<evidence type="ECO:0000259" key="15">
    <source>
        <dbReference type="PROSITE" id="PS50862"/>
    </source>
</evidence>
<evidence type="ECO:0000313" key="18">
    <source>
        <dbReference type="Proteomes" id="UP000092460"/>
    </source>
</evidence>
<evidence type="ECO:0000256" key="13">
    <source>
        <dbReference type="ARBA" id="ARBA00031900"/>
    </source>
</evidence>
<evidence type="ECO:0000259" key="16">
    <source>
        <dbReference type="PROSITE" id="PS51880"/>
    </source>
</evidence>
<dbReference type="FunFam" id="3.30.930.10:FF:000002">
    <property type="entry name" value="Threonine--tRNA ligase"/>
    <property type="match status" value="1"/>
</dbReference>
<dbReference type="InterPro" id="IPR036621">
    <property type="entry name" value="Anticodon-bd_dom_sf"/>
</dbReference>
<dbReference type="CDD" id="cd01667">
    <property type="entry name" value="TGS_ThrRS"/>
    <property type="match status" value="1"/>
</dbReference>
<evidence type="ECO:0000256" key="6">
    <source>
        <dbReference type="ARBA" id="ARBA00022598"/>
    </source>
</evidence>
<dbReference type="GO" id="GO:0005829">
    <property type="term" value="C:cytosol"/>
    <property type="evidence" value="ECO:0007669"/>
    <property type="project" value="TreeGrafter"/>
</dbReference>
<dbReference type="InterPro" id="IPR036788">
    <property type="entry name" value="T_IF-3_C_sf"/>
</dbReference>
<dbReference type="SUPFAM" id="SSF55186">
    <property type="entry name" value="ThrRS/AlaRS common domain"/>
    <property type="match status" value="1"/>
</dbReference>
<dbReference type="Pfam" id="PF00587">
    <property type="entry name" value="tRNA-synt_2b"/>
    <property type="match status" value="1"/>
</dbReference>
<reference evidence="17" key="2">
    <citation type="submission" date="2020-05" db="UniProtKB">
        <authorList>
            <consortium name="EnsemblMetazoa"/>
        </authorList>
    </citation>
    <scope>IDENTIFICATION</scope>
    <source>
        <strain evidence="17">IAEA</strain>
    </source>
</reference>
<dbReference type="InterPro" id="IPR018163">
    <property type="entry name" value="Thr/Ala-tRNA-synth_IIc_edit"/>
</dbReference>
<dbReference type="GO" id="GO:0006435">
    <property type="term" value="P:threonyl-tRNA aminoacylation"/>
    <property type="evidence" value="ECO:0007669"/>
    <property type="project" value="InterPro"/>
</dbReference>
<dbReference type="Proteomes" id="UP000092460">
    <property type="component" value="Unassembled WGS sequence"/>
</dbReference>
<dbReference type="NCBIfam" id="TIGR00168">
    <property type="entry name" value="infC"/>
    <property type="match status" value="1"/>
</dbReference>
<dbReference type="HAMAP" id="MF_00184">
    <property type="entry name" value="Thr_tRNA_synth"/>
    <property type="match status" value="1"/>
</dbReference>
<dbReference type="HAMAP" id="MF_00080">
    <property type="entry name" value="IF_3"/>
    <property type="match status" value="1"/>
</dbReference>
<dbReference type="Gene3D" id="3.40.50.800">
    <property type="entry name" value="Anticodon-binding domain"/>
    <property type="match status" value="1"/>
</dbReference>
<comment type="catalytic activity">
    <reaction evidence="14">
        <text>tRNA(Thr) + L-threonine + ATP = L-threonyl-tRNA(Thr) + AMP + diphosphate + H(+)</text>
        <dbReference type="Rhea" id="RHEA:24624"/>
        <dbReference type="Rhea" id="RHEA-COMP:9670"/>
        <dbReference type="Rhea" id="RHEA-COMP:9704"/>
        <dbReference type="ChEBI" id="CHEBI:15378"/>
        <dbReference type="ChEBI" id="CHEBI:30616"/>
        <dbReference type="ChEBI" id="CHEBI:33019"/>
        <dbReference type="ChEBI" id="CHEBI:57926"/>
        <dbReference type="ChEBI" id="CHEBI:78442"/>
        <dbReference type="ChEBI" id="CHEBI:78534"/>
        <dbReference type="ChEBI" id="CHEBI:456215"/>
        <dbReference type="EC" id="6.1.1.3"/>
    </reaction>
</comment>
<dbReference type="EnsemblMetazoa" id="GPPI049255-RA">
    <property type="protein sequence ID" value="GPPI049255-PA"/>
    <property type="gene ID" value="GPPI049255"/>
</dbReference>
<dbReference type="Gene3D" id="3.30.980.10">
    <property type="entry name" value="Threonyl-trna Synthetase, Chain A, domain 2"/>
    <property type="match status" value="1"/>
</dbReference>
<evidence type="ECO:0000313" key="17">
    <source>
        <dbReference type="EnsemblMetazoa" id="GPPI049255-PA"/>
    </source>
</evidence>
<dbReference type="InterPro" id="IPR002320">
    <property type="entry name" value="Thr-tRNA-ligase_IIa"/>
</dbReference>
<keyword evidence="9" id="KW-0862">Zinc</keyword>
<dbReference type="FunFam" id="3.30.54.20:FF:000002">
    <property type="entry name" value="Threonine--tRNA ligase"/>
    <property type="match status" value="1"/>
</dbReference>
<dbReference type="InterPro" id="IPR012675">
    <property type="entry name" value="Beta-grasp_dom_sf"/>
</dbReference>
<dbReference type="PROSITE" id="PS51880">
    <property type="entry name" value="TGS"/>
    <property type="match status" value="1"/>
</dbReference>
<dbReference type="InterPro" id="IPR019813">
    <property type="entry name" value="Translation_initiation_fac3_CS"/>
</dbReference>
<dbReference type="SUPFAM" id="SSF52954">
    <property type="entry name" value="Class II aaRS ABD-related"/>
    <property type="match status" value="1"/>
</dbReference>
<dbReference type="SUPFAM" id="SSF55681">
    <property type="entry name" value="Class II aaRS and biotin synthetases"/>
    <property type="match status" value="1"/>
</dbReference>
<dbReference type="FunFam" id="3.30.980.10:FF:000005">
    <property type="entry name" value="Threonyl-tRNA synthetase, mitochondrial"/>
    <property type="match status" value="1"/>
</dbReference>
<dbReference type="EC" id="6.1.1.3" evidence="3"/>
<dbReference type="PROSITE" id="PS00938">
    <property type="entry name" value="IF3"/>
    <property type="match status" value="1"/>
</dbReference>
<dbReference type="FunFam" id="3.30.110.10:FF:000001">
    <property type="entry name" value="Translation initiation factor IF-3"/>
    <property type="match status" value="1"/>
</dbReference>
<name>A0A1B0C4X0_9MUSC</name>
<feature type="domain" description="Aminoacyl-transfer RNA synthetases class-II family profile" evidence="15">
    <location>
        <begin position="243"/>
        <end position="525"/>
    </location>
</feature>
<dbReference type="SUPFAM" id="SSF54364">
    <property type="entry name" value="Translation initiation factor IF3, N-terminal domain"/>
    <property type="match status" value="1"/>
</dbReference>
<dbReference type="GO" id="GO:0003743">
    <property type="term" value="F:translation initiation factor activity"/>
    <property type="evidence" value="ECO:0007669"/>
    <property type="project" value="UniProtKB-KW"/>
</dbReference>
<dbReference type="InterPro" id="IPR012947">
    <property type="entry name" value="tRNA_SAD"/>
</dbReference>
<evidence type="ECO:0000256" key="5">
    <source>
        <dbReference type="ARBA" id="ARBA00022540"/>
    </source>
</evidence>
<evidence type="ECO:0000256" key="14">
    <source>
        <dbReference type="ARBA" id="ARBA00049515"/>
    </source>
</evidence>
<keyword evidence="18" id="KW-1185">Reference proteome</keyword>
<dbReference type="PROSITE" id="PS50862">
    <property type="entry name" value="AA_TRNA_LIGASE_II"/>
    <property type="match status" value="1"/>
</dbReference>
<feature type="domain" description="TGS" evidence="16">
    <location>
        <begin position="1"/>
        <end position="61"/>
    </location>
</feature>
<sequence length="767" mass="90326">MPVITYLNNKKLFYEHTLEIVNIIKRLDHNLLQECIAAKINGRLMDISDTIDYDADLEIITAKDKIGINIIRRSCAHLLGHAVKQLWPKAQMAIGPAISNGFYYDIYLEHQLSSNDLQKIENKMQTLSRKNYVIKKKCVSWEEAYNIFLNRKENYKIKILNKNIPKNSSISLYSHEEYIDMCLGPHVPNIRFCIFFKLQKISGAYWRGNSKNEMLQRIYGTAWNSEYELTKFLENVKESKKRDHRVIGKKLDLFHIEDNIPGMIFWHQNGLVIFHILKKFIRMKLKKYHYQEVKTPLIMNYNLWEDSGHLENYGNNMFYTYAENKKYCIKPMNCPAHLLIFKKTLKSYRDLPLRISEFGICHRNEPSGSLHGLMRIRNFTQDDAHIFCTHNQIKTEVNACIDMVYDIYNCFGFKKILVQLSTRPKKRIGNDHIWDFAEQQLSSVLEKKDINFTQSPYDGAFYGPKIEFTLLDSLNRKWQCGTIQLDFFSPQKLNAYYINNHNTRTHPVMIHRAILGSIERFIAKLDLRNEKIGFKIREYTLRCIPYILICGKRELETQTISVRTKTGKKLIEINLEKFYDKLLQEEYKIKTGKKYSSVRLNRINEEIHSKLVRITGKNSSKLGILSLYEALKIAKETGMDLVEISPNANPPVCRIMNYGKFLYEKNKSNKEQRKKQKTINIKEIKFRPNTDTGDYQVKLRKLIEFLKSGDKVKINLRFRGREIMHQEIGIKMLNRICKDLNEIATIESFPKKIEGRQMILMLIPKKN</sequence>
<keyword evidence="5" id="KW-0396">Initiation factor</keyword>
<dbReference type="Gene3D" id="3.10.20.30">
    <property type="match status" value="1"/>
</dbReference>
<keyword evidence="8" id="KW-0547">Nucleotide-binding</keyword>
<dbReference type="InterPro" id="IPR001288">
    <property type="entry name" value="Translation_initiation_fac_3"/>
</dbReference>
<evidence type="ECO:0000256" key="2">
    <source>
        <dbReference type="ARBA" id="ARBA00008226"/>
    </source>
</evidence>
<keyword evidence="12" id="KW-0030">Aminoacyl-tRNA synthetase</keyword>
<organism evidence="17 18">
    <name type="scientific">Glossina palpalis gambiensis</name>
    <dbReference type="NCBI Taxonomy" id="67801"/>
    <lineage>
        <taxon>Eukaryota</taxon>
        <taxon>Metazoa</taxon>
        <taxon>Ecdysozoa</taxon>
        <taxon>Arthropoda</taxon>
        <taxon>Hexapoda</taxon>
        <taxon>Insecta</taxon>
        <taxon>Pterygota</taxon>
        <taxon>Neoptera</taxon>
        <taxon>Endopterygota</taxon>
        <taxon>Diptera</taxon>
        <taxon>Brachycera</taxon>
        <taxon>Muscomorpha</taxon>
        <taxon>Hippoboscoidea</taxon>
        <taxon>Glossinidae</taxon>
        <taxon>Glossina</taxon>
    </lineage>
</organism>
<evidence type="ECO:0000256" key="1">
    <source>
        <dbReference type="ARBA" id="ARBA00005439"/>
    </source>
</evidence>
<dbReference type="CDD" id="cd00771">
    <property type="entry name" value="ThrRS_core"/>
    <property type="match status" value="1"/>
</dbReference>
<evidence type="ECO:0000256" key="7">
    <source>
        <dbReference type="ARBA" id="ARBA00022723"/>
    </source>
</evidence>
<dbReference type="InterPro" id="IPR019814">
    <property type="entry name" value="Translation_initiation_fac_3_N"/>
</dbReference>
<comment type="similarity">
    <text evidence="2">Belongs to the class-II aminoacyl-tRNA synthetase family.</text>
</comment>
<keyword evidence="11" id="KW-0648">Protein biosynthesis</keyword>
<dbReference type="VEuPathDB" id="VectorBase:GPPI049255"/>
<dbReference type="Gene3D" id="3.10.20.80">
    <property type="entry name" value="Translation initiation factor 3 (IF-3), N-terminal domain"/>
    <property type="match status" value="1"/>
</dbReference>
<dbReference type="FunFam" id="3.10.20.80:FF:000001">
    <property type="entry name" value="Translation initiation factor IF-3"/>
    <property type="match status" value="1"/>
</dbReference>
<keyword evidence="4" id="KW-0963">Cytoplasm</keyword>
<dbReference type="SUPFAM" id="SSF81271">
    <property type="entry name" value="TGS-like"/>
    <property type="match status" value="1"/>
</dbReference>
<evidence type="ECO:0000256" key="10">
    <source>
        <dbReference type="ARBA" id="ARBA00022840"/>
    </source>
</evidence>
<comment type="similarity">
    <text evidence="1">Belongs to the IF-3 family.</text>
</comment>
<evidence type="ECO:0000256" key="4">
    <source>
        <dbReference type="ARBA" id="ARBA00022490"/>
    </source>
</evidence>
<reference evidence="18" key="1">
    <citation type="submission" date="2015-01" db="EMBL/GenBank/DDBJ databases">
        <authorList>
            <person name="Aksoy S."/>
            <person name="Warren W."/>
            <person name="Wilson R.K."/>
        </authorList>
    </citation>
    <scope>NUCLEOTIDE SEQUENCE [LARGE SCALE GENOMIC DNA]</scope>
    <source>
        <strain evidence="18">IAEA</strain>
    </source>
</reference>
<dbReference type="InterPro" id="IPR036787">
    <property type="entry name" value="T_IF-3_N_sf"/>
</dbReference>
<dbReference type="InterPro" id="IPR002314">
    <property type="entry name" value="aa-tRNA-synt_IIb"/>
</dbReference>
<dbReference type="InterPro" id="IPR012676">
    <property type="entry name" value="TGS-like"/>
</dbReference>
<dbReference type="Gene3D" id="3.30.930.10">
    <property type="entry name" value="Bira Bifunctional Protein, Domain 2"/>
    <property type="match status" value="1"/>
</dbReference>